<proteinExistence type="predicted"/>
<reference evidence="2" key="1">
    <citation type="journal article" date="2016" name="Syst. Appl. Microbiol.">
        <title>Thermococcus piezophilus sp. nov., a novel hyperthermophilic and piezophilic archaeon with a broad pressure range for growth, isolated from a deepest hydrothermal vent at the Mid-Cayman Rise.</title>
        <authorList>
            <person name="Dalmasso C."/>
            <person name="Oger P."/>
            <person name="Selva G."/>
            <person name="Courtine D."/>
            <person name="L'Haridon S."/>
            <person name="Garlaschelli A."/>
            <person name="Roussel E."/>
            <person name="Miyazaki J."/>
            <person name="Reveillaud J."/>
            <person name="Jebbar M."/>
            <person name="Takai K."/>
            <person name="Maignien L."/>
            <person name="Alain K."/>
        </authorList>
    </citation>
    <scope>NUCLEOTIDE SEQUENCE [LARGE SCALE GENOMIC DNA]</scope>
    <source>
        <strain evidence="2">CDGS</strain>
    </source>
</reference>
<gene>
    <name evidence="1" type="ORF">A7C91_09550</name>
</gene>
<protein>
    <submittedName>
        <fullName evidence="1">Uncharacterized protein</fullName>
    </submittedName>
</protein>
<dbReference type="KEGG" id="tpie:A7C91_09550"/>
<keyword evidence="2" id="KW-1185">Reference proteome</keyword>
<dbReference type="EMBL" id="CP015520">
    <property type="protein sequence ID" value="ANF23625.1"/>
    <property type="molecule type" value="Genomic_DNA"/>
</dbReference>
<name>A0A172WK09_9EURY</name>
<evidence type="ECO:0000313" key="2">
    <source>
        <dbReference type="Proteomes" id="UP000076969"/>
    </source>
</evidence>
<evidence type="ECO:0000313" key="1">
    <source>
        <dbReference type="EMBL" id="ANF23625.1"/>
    </source>
</evidence>
<organism evidence="1 2">
    <name type="scientific">Thermococcus piezophilus</name>
    <dbReference type="NCBI Taxonomy" id="1712654"/>
    <lineage>
        <taxon>Archaea</taxon>
        <taxon>Methanobacteriati</taxon>
        <taxon>Methanobacteriota</taxon>
        <taxon>Thermococci</taxon>
        <taxon>Thermococcales</taxon>
        <taxon>Thermococcaceae</taxon>
        <taxon>Thermococcus</taxon>
    </lineage>
</organism>
<dbReference type="Proteomes" id="UP000076969">
    <property type="component" value="Chromosome"/>
</dbReference>
<accession>A0A172WK09</accession>
<dbReference type="AlphaFoldDB" id="A0A172WK09"/>
<sequence length="77" mass="8929">MEHIDEIAQALDISSTDIKWEEPPGTTRGSKRMSIHYSLSTSPFEMGEKERNELAKRLASEMRKLEKVTKKILQRCH</sequence>